<comment type="caution">
    <text evidence="1">The sequence shown here is derived from an EMBL/GenBank/DDBJ whole genome shotgun (WGS) entry which is preliminary data.</text>
</comment>
<sequence length="187" mass="20164">MFAFLRTAFSTKALRPFTAQHQHQPSALANALGANSTEAVRGMKVRSSVKLMCDHCNFVRRQIVDKEPAFVGHTVRITGTLHSYSPATDGAIIVDGQSALIVRTQLLGVVQYHVGQTYQFIGVVGSRAAVSDGENEKDEGLMVDDAQCARTVELHARVGRVVDGLDMAVYRRAVAALRAADVVDAIA</sequence>
<protein>
    <submittedName>
        <fullName evidence="1">Uncharacterized protein</fullName>
    </submittedName>
</protein>
<evidence type="ECO:0000313" key="2">
    <source>
        <dbReference type="Proteomes" id="UP001150581"/>
    </source>
</evidence>
<dbReference type="Proteomes" id="UP001150581">
    <property type="component" value="Unassembled WGS sequence"/>
</dbReference>
<proteinExistence type="predicted"/>
<name>A0ACC1I4G6_9FUNG</name>
<evidence type="ECO:0000313" key="1">
    <source>
        <dbReference type="EMBL" id="KAJ1887457.1"/>
    </source>
</evidence>
<dbReference type="EMBL" id="JANBPG010001989">
    <property type="protein sequence ID" value="KAJ1887457.1"/>
    <property type="molecule type" value="Genomic_DNA"/>
</dbReference>
<organism evidence="1 2">
    <name type="scientific">Kickxella alabastrina</name>
    <dbReference type="NCBI Taxonomy" id="61397"/>
    <lineage>
        <taxon>Eukaryota</taxon>
        <taxon>Fungi</taxon>
        <taxon>Fungi incertae sedis</taxon>
        <taxon>Zoopagomycota</taxon>
        <taxon>Kickxellomycotina</taxon>
        <taxon>Kickxellomycetes</taxon>
        <taxon>Kickxellales</taxon>
        <taxon>Kickxellaceae</taxon>
        <taxon>Kickxella</taxon>
    </lineage>
</organism>
<accession>A0ACC1I4G6</accession>
<reference evidence="1" key="1">
    <citation type="submission" date="2022-07" db="EMBL/GenBank/DDBJ databases">
        <title>Phylogenomic reconstructions and comparative analyses of Kickxellomycotina fungi.</title>
        <authorList>
            <person name="Reynolds N.K."/>
            <person name="Stajich J.E."/>
            <person name="Barry K."/>
            <person name="Grigoriev I.V."/>
            <person name="Crous P."/>
            <person name="Smith M.E."/>
        </authorList>
    </citation>
    <scope>NUCLEOTIDE SEQUENCE</scope>
    <source>
        <strain evidence="1">Benny 63K</strain>
    </source>
</reference>
<gene>
    <name evidence="1" type="ORF">LPJ66_009108</name>
</gene>
<keyword evidence="2" id="KW-1185">Reference proteome</keyword>